<keyword evidence="2" id="KW-0805">Transcription regulation</keyword>
<keyword evidence="4" id="KW-0804">Transcription</keyword>
<dbReference type="Proteomes" id="UP001519290">
    <property type="component" value="Unassembled WGS sequence"/>
</dbReference>
<dbReference type="CDD" id="cd01392">
    <property type="entry name" value="HTH_LacI"/>
    <property type="match status" value="1"/>
</dbReference>
<gene>
    <name evidence="6" type="ORF">JOF43_001948</name>
</gene>
<evidence type="ECO:0000256" key="1">
    <source>
        <dbReference type="ARBA" id="ARBA00022491"/>
    </source>
</evidence>
<dbReference type="Pfam" id="PF13377">
    <property type="entry name" value="Peripla_BP_3"/>
    <property type="match status" value="1"/>
</dbReference>
<evidence type="ECO:0000256" key="2">
    <source>
        <dbReference type="ARBA" id="ARBA00023015"/>
    </source>
</evidence>
<sequence length="334" mass="35964">MRVRQRDIAYAAGVSQATVSLVVSGRASDGGVSPRTQERVRTAMVDLGYVPDPVAQSLRGGRSGLIGVFTYEPIFPATPDDYFHEFLVGIEVAAAELGRDLVLFSSTQRADGTRTIYDRGTNRLQVADGSVVLGQRRDEDELRRLAADGYPFVSLGGYDPVPEAAWVAVDYAAAVRSILADLHGAGHRRLAYVRGDDERLPSKARREAFAAATAEDETHRVTPSELSRELVEHWVRDGVSAVVAENPAVAESLAAAVSRAGLRIPDDLSAVCLERPLRSGRTAGWSHLVIPKHEVGSRTVRALAAILDGELPTDHHGLIRCLPHHLGTIASTGE</sequence>
<evidence type="ECO:0000313" key="7">
    <source>
        <dbReference type="Proteomes" id="UP001519290"/>
    </source>
</evidence>
<dbReference type="PANTHER" id="PTHR30146:SF148">
    <property type="entry name" value="HTH-TYPE TRANSCRIPTIONAL REPRESSOR PURR-RELATED"/>
    <property type="match status" value="1"/>
</dbReference>
<accession>A0ABS4X0S6</accession>
<dbReference type="InterPro" id="IPR000843">
    <property type="entry name" value="HTH_LacI"/>
</dbReference>
<organism evidence="6 7">
    <name type="scientific">Brachybacterium sacelli</name>
    <dbReference type="NCBI Taxonomy" id="173364"/>
    <lineage>
        <taxon>Bacteria</taxon>
        <taxon>Bacillati</taxon>
        <taxon>Actinomycetota</taxon>
        <taxon>Actinomycetes</taxon>
        <taxon>Micrococcales</taxon>
        <taxon>Dermabacteraceae</taxon>
        <taxon>Brachybacterium</taxon>
    </lineage>
</organism>
<evidence type="ECO:0000313" key="6">
    <source>
        <dbReference type="EMBL" id="MBP2381991.1"/>
    </source>
</evidence>
<dbReference type="Gene3D" id="3.40.50.2300">
    <property type="match status" value="2"/>
</dbReference>
<evidence type="ECO:0000259" key="5">
    <source>
        <dbReference type="PROSITE" id="PS50932"/>
    </source>
</evidence>
<dbReference type="EMBL" id="JAGIOD010000001">
    <property type="protein sequence ID" value="MBP2381991.1"/>
    <property type="molecule type" value="Genomic_DNA"/>
</dbReference>
<evidence type="ECO:0000256" key="4">
    <source>
        <dbReference type="ARBA" id="ARBA00023163"/>
    </source>
</evidence>
<feature type="domain" description="HTH lacI-type" evidence="5">
    <location>
        <begin position="3"/>
        <end position="60"/>
    </location>
</feature>
<dbReference type="GO" id="GO:0003677">
    <property type="term" value="F:DNA binding"/>
    <property type="evidence" value="ECO:0007669"/>
    <property type="project" value="UniProtKB-KW"/>
</dbReference>
<dbReference type="SMART" id="SM00354">
    <property type="entry name" value="HTH_LACI"/>
    <property type="match status" value="1"/>
</dbReference>
<comment type="caution">
    <text evidence="6">The sequence shown here is derived from an EMBL/GenBank/DDBJ whole genome shotgun (WGS) entry which is preliminary data.</text>
</comment>
<protein>
    <submittedName>
        <fullName evidence="6">DNA-binding LacI/PurR family transcriptional regulator</fullName>
    </submittedName>
</protein>
<dbReference type="Gene3D" id="1.10.260.40">
    <property type="entry name" value="lambda repressor-like DNA-binding domains"/>
    <property type="match status" value="1"/>
</dbReference>
<name>A0ABS4X0S6_9MICO</name>
<dbReference type="InterPro" id="IPR010982">
    <property type="entry name" value="Lambda_DNA-bd_dom_sf"/>
</dbReference>
<reference evidence="6 7" key="1">
    <citation type="submission" date="2021-03" db="EMBL/GenBank/DDBJ databases">
        <title>Sequencing the genomes of 1000 actinobacteria strains.</title>
        <authorList>
            <person name="Klenk H.-P."/>
        </authorList>
    </citation>
    <scope>NUCLEOTIDE SEQUENCE [LARGE SCALE GENOMIC DNA]</scope>
    <source>
        <strain evidence="6 7">DSM 14566</strain>
    </source>
</reference>
<dbReference type="InterPro" id="IPR046335">
    <property type="entry name" value="LacI/GalR-like_sensor"/>
</dbReference>
<dbReference type="Pfam" id="PF00356">
    <property type="entry name" value="LacI"/>
    <property type="match status" value="1"/>
</dbReference>
<keyword evidence="3 6" id="KW-0238">DNA-binding</keyword>
<evidence type="ECO:0000256" key="3">
    <source>
        <dbReference type="ARBA" id="ARBA00023125"/>
    </source>
</evidence>
<dbReference type="InterPro" id="IPR028082">
    <property type="entry name" value="Peripla_BP_I"/>
</dbReference>
<dbReference type="RefSeq" id="WP_209901559.1">
    <property type="nucleotide sequence ID" value="NZ_BAAAJW010000011.1"/>
</dbReference>
<dbReference type="SUPFAM" id="SSF53822">
    <property type="entry name" value="Periplasmic binding protein-like I"/>
    <property type="match status" value="1"/>
</dbReference>
<dbReference type="PANTHER" id="PTHR30146">
    <property type="entry name" value="LACI-RELATED TRANSCRIPTIONAL REPRESSOR"/>
    <property type="match status" value="1"/>
</dbReference>
<keyword evidence="1" id="KW-0678">Repressor</keyword>
<proteinExistence type="predicted"/>
<dbReference type="SUPFAM" id="SSF47413">
    <property type="entry name" value="lambda repressor-like DNA-binding domains"/>
    <property type="match status" value="1"/>
</dbReference>
<keyword evidence="7" id="KW-1185">Reference proteome</keyword>
<dbReference type="PROSITE" id="PS50932">
    <property type="entry name" value="HTH_LACI_2"/>
    <property type="match status" value="1"/>
</dbReference>
<dbReference type="CDD" id="cd06267">
    <property type="entry name" value="PBP1_LacI_sugar_binding-like"/>
    <property type="match status" value="1"/>
</dbReference>